<dbReference type="Proteomes" id="UP000295507">
    <property type="component" value="Unassembled WGS sequence"/>
</dbReference>
<reference evidence="3 4" key="1">
    <citation type="submission" date="2019-03" db="EMBL/GenBank/DDBJ databases">
        <title>Genomic Encyclopedia of Type Strains, Phase IV (KMG-V): Genome sequencing to study the core and pangenomes of soil and plant-associated prokaryotes.</title>
        <authorList>
            <person name="Whitman W."/>
        </authorList>
    </citation>
    <scope>NUCLEOTIDE SEQUENCE [LARGE SCALE GENOMIC DNA]</scope>
    <source>
        <strain evidence="3 4">IE4868</strain>
    </source>
</reference>
<protein>
    <submittedName>
        <fullName evidence="3">Uncharacterized protein</fullName>
    </submittedName>
</protein>
<proteinExistence type="predicted"/>
<evidence type="ECO:0000313" key="4">
    <source>
        <dbReference type="Proteomes" id="UP000295507"/>
    </source>
</evidence>
<evidence type="ECO:0000313" key="3">
    <source>
        <dbReference type="EMBL" id="TCU33138.1"/>
    </source>
</evidence>
<name>A0A4R3RCG3_9HYPH</name>
<evidence type="ECO:0000256" key="1">
    <source>
        <dbReference type="SAM" id="Coils"/>
    </source>
</evidence>
<dbReference type="AlphaFoldDB" id="A0A4R3RCG3"/>
<dbReference type="EMBL" id="SMBK01000017">
    <property type="protein sequence ID" value="TCU33138.1"/>
    <property type="molecule type" value="Genomic_DNA"/>
</dbReference>
<organism evidence="3 4">
    <name type="scientific">Rhizobium azibense</name>
    <dbReference type="NCBI Taxonomy" id="1136135"/>
    <lineage>
        <taxon>Bacteria</taxon>
        <taxon>Pseudomonadati</taxon>
        <taxon>Pseudomonadota</taxon>
        <taxon>Alphaproteobacteria</taxon>
        <taxon>Hyphomicrobiales</taxon>
        <taxon>Rhizobiaceae</taxon>
        <taxon>Rhizobium/Agrobacterium group</taxon>
        <taxon>Rhizobium</taxon>
    </lineage>
</organism>
<feature type="coiled-coil region" evidence="1">
    <location>
        <begin position="121"/>
        <end position="148"/>
    </location>
</feature>
<sequence length="166" mass="18359">MPRGGRTAAVDRRFWRLGLREIDLYAALEQAVARLAEGQKQKSRNQPTSAKGTPQEPRFISNVVQIRFNAWHFADASLWASLTAEFFDQLRAGGFEGSGKAIHRRLVERVNDHVHTLSFEAATARQALAECEKALQEKQKALDAAVANATSEKSRLNGQTLADAVT</sequence>
<evidence type="ECO:0000256" key="2">
    <source>
        <dbReference type="SAM" id="MobiDB-lite"/>
    </source>
</evidence>
<accession>A0A4R3RCG3</accession>
<keyword evidence="1" id="KW-0175">Coiled coil</keyword>
<comment type="caution">
    <text evidence="3">The sequence shown here is derived from an EMBL/GenBank/DDBJ whole genome shotgun (WGS) entry which is preliminary data.</text>
</comment>
<feature type="region of interest" description="Disordered" evidence="2">
    <location>
        <begin position="36"/>
        <end position="56"/>
    </location>
</feature>
<gene>
    <name evidence="3" type="ORF">EV129_117135</name>
</gene>